<name>A0A165CSI7_EXIGL</name>
<dbReference type="InParanoid" id="A0A165CSI7"/>
<dbReference type="OrthoDB" id="3029001at2759"/>
<evidence type="ECO:0000313" key="1">
    <source>
        <dbReference type="EMBL" id="KZV83030.1"/>
    </source>
</evidence>
<protein>
    <submittedName>
        <fullName evidence="1">Uncharacterized protein</fullName>
    </submittedName>
</protein>
<feature type="non-terminal residue" evidence="1">
    <location>
        <position position="1"/>
    </location>
</feature>
<dbReference type="PANTHER" id="PTHR35043:SF7">
    <property type="entry name" value="TRANSCRIPTION FACTOR DOMAIN-CONTAINING PROTEIN"/>
    <property type="match status" value="1"/>
</dbReference>
<dbReference type="AlphaFoldDB" id="A0A165CSI7"/>
<dbReference type="EMBL" id="KV426292">
    <property type="protein sequence ID" value="KZV83030.1"/>
    <property type="molecule type" value="Genomic_DNA"/>
</dbReference>
<gene>
    <name evidence="1" type="ORF">EXIGLDRAFT_583862</name>
</gene>
<feature type="non-terminal residue" evidence="1">
    <location>
        <position position="115"/>
    </location>
</feature>
<reference evidence="1 2" key="1">
    <citation type="journal article" date="2016" name="Mol. Biol. Evol.">
        <title>Comparative Genomics of Early-Diverging Mushroom-Forming Fungi Provides Insights into the Origins of Lignocellulose Decay Capabilities.</title>
        <authorList>
            <person name="Nagy L.G."/>
            <person name="Riley R."/>
            <person name="Tritt A."/>
            <person name="Adam C."/>
            <person name="Daum C."/>
            <person name="Floudas D."/>
            <person name="Sun H."/>
            <person name="Yadav J.S."/>
            <person name="Pangilinan J."/>
            <person name="Larsson K.H."/>
            <person name="Matsuura K."/>
            <person name="Barry K."/>
            <person name="Labutti K."/>
            <person name="Kuo R."/>
            <person name="Ohm R.A."/>
            <person name="Bhattacharya S.S."/>
            <person name="Shirouzu T."/>
            <person name="Yoshinaga Y."/>
            <person name="Martin F.M."/>
            <person name="Grigoriev I.V."/>
            <person name="Hibbett D.S."/>
        </authorList>
    </citation>
    <scope>NUCLEOTIDE SEQUENCE [LARGE SCALE GENOMIC DNA]</scope>
    <source>
        <strain evidence="1 2">HHB12029</strain>
    </source>
</reference>
<dbReference type="Proteomes" id="UP000077266">
    <property type="component" value="Unassembled WGS sequence"/>
</dbReference>
<organism evidence="1 2">
    <name type="scientific">Exidia glandulosa HHB12029</name>
    <dbReference type="NCBI Taxonomy" id="1314781"/>
    <lineage>
        <taxon>Eukaryota</taxon>
        <taxon>Fungi</taxon>
        <taxon>Dikarya</taxon>
        <taxon>Basidiomycota</taxon>
        <taxon>Agaricomycotina</taxon>
        <taxon>Agaricomycetes</taxon>
        <taxon>Auriculariales</taxon>
        <taxon>Exidiaceae</taxon>
        <taxon>Exidia</taxon>
    </lineage>
</organism>
<evidence type="ECO:0000313" key="2">
    <source>
        <dbReference type="Proteomes" id="UP000077266"/>
    </source>
</evidence>
<proteinExistence type="predicted"/>
<keyword evidence="2" id="KW-1185">Reference proteome</keyword>
<dbReference type="PANTHER" id="PTHR35043">
    <property type="entry name" value="TRANSCRIPTION FACTOR DOMAIN-CONTAINING PROTEIN"/>
    <property type="match status" value="1"/>
</dbReference>
<sequence length="115" mass="12847">WSMHHGFYVSMGGLALVDKTMSRRRTLDTLDVLQLMREAPTRLPDLSADDIMDRSKLDTVAKALLCCQLLSFSMGCVARLATRLPLSLLEITTLSHCLCAMLAYASWWHKPHGIG</sequence>
<accession>A0A165CSI7</accession>